<dbReference type="Proteomes" id="UP001058974">
    <property type="component" value="Chromosome 5"/>
</dbReference>
<feature type="domain" description="RING-type" evidence="4">
    <location>
        <begin position="586"/>
        <end position="644"/>
    </location>
</feature>
<evidence type="ECO:0000256" key="2">
    <source>
        <dbReference type="SAM" id="MobiDB-lite"/>
    </source>
</evidence>
<keyword evidence="3" id="KW-1133">Transmembrane helix</keyword>
<feature type="transmembrane region" description="Helical" evidence="3">
    <location>
        <begin position="7"/>
        <end position="28"/>
    </location>
</feature>
<dbReference type="Gene3D" id="3.30.40.10">
    <property type="entry name" value="Zinc/RING finger domain, C3HC4 (zinc finger)"/>
    <property type="match status" value="1"/>
</dbReference>
<protein>
    <recommendedName>
        <fullName evidence="4">RING-type domain-containing protein</fullName>
    </recommendedName>
</protein>
<gene>
    <name evidence="5" type="ORF">KIW84_057781</name>
</gene>
<dbReference type="InterPro" id="IPR023214">
    <property type="entry name" value="HAD_sf"/>
</dbReference>
<evidence type="ECO:0000313" key="5">
    <source>
        <dbReference type="EMBL" id="KAI5413305.1"/>
    </source>
</evidence>
<dbReference type="GO" id="GO:0015297">
    <property type="term" value="F:antiporter activity"/>
    <property type="evidence" value="ECO:0007669"/>
    <property type="project" value="InterPro"/>
</dbReference>
<feature type="transmembrane region" description="Helical" evidence="3">
    <location>
        <begin position="404"/>
        <end position="424"/>
    </location>
</feature>
<keyword evidence="3" id="KW-0812">Transmembrane</keyword>
<evidence type="ECO:0000313" key="6">
    <source>
        <dbReference type="Proteomes" id="UP001058974"/>
    </source>
</evidence>
<feature type="transmembrane region" description="Helical" evidence="3">
    <location>
        <begin position="371"/>
        <end position="392"/>
    </location>
</feature>
<dbReference type="EMBL" id="JAMSHJ010000005">
    <property type="protein sequence ID" value="KAI5413305.1"/>
    <property type="molecule type" value="Genomic_DNA"/>
</dbReference>
<keyword evidence="1" id="KW-0863">Zinc-finger</keyword>
<dbReference type="GO" id="GO:0008270">
    <property type="term" value="F:zinc ion binding"/>
    <property type="evidence" value="ECO:0007669"/>
    <property type="project" value="UniProtKB-KW"/>
</dbReference>
<keyword evidence="3" id="KW-0472">Membrane</keyword>
<feature type="region of interest" description="Disordered" evidence="2">
    <location>
        <begin position="517"/>
        <end position="573"/>
    </location>
</feature>
<dbReference type="PANTHER" id="PTHR11206">
    <property type="entry name" value="MULTIDRUG RESISTANCE PROTEIN"/>
    <property type="match status" value="1"/>
</dbReference>
<dbReference type="AlphaFoldDB" id="A0A9D4X6V8"/>
<sequence length="657" mass="72550">MRECYDALDLLLLTWTAVGFGCMVWNLLQVLCPFICTWLGCIGCLVFLQGAHGLMLACYGFLQLDGIGLKLFQLASLCSVVLCCRVAPLQKAGIVSLVKKRTSDMTLAIGDGMNSSLDFVLASPSHIARLVMQFLIVYSALPTIIVGILDKDLGRSTLLRHPQLYSAGQRNEAYNKKLFMLTMADTLWQSMVIFWPPLFAYWKSTIDVASIGDLWTLAVVILVNLHLAMDVVRWYWVTHAVIWGSIAATFIAVMIIDAIPKLPGFCFEWWSFEILTLLAGLLPNPQLETSVLSVCLNTTTLHYFIPYAVGASASTRVSNELGAGNPKTAKGAVRVVVIIGIAEAIIVSTFFLCFRNILGYAYSNDEQVVNYIAKMVPLLCVSVSADSLIGALSGIARGGGFQEMGAYVNLGAYYIVGIPLAILLNNCGSPFYQYCKTKAIRCSSKMELLSDKNPSYSGDQGALILPSVLDITDGSMKLINAHPAMVHHHHHSQNLGRSIFLKRSRYYYGHQYSRRNSANHANASSSRSKGSSSFDDRLSFKLAPQPNSQPREHTEYKEKTFSRPERIRSSSFSTDSVSPDVVKSVCMICEKPLRQKFNFMGNSLSCNELAVVAVLVCGHVYHADCLEQRTSLEELRDPSCPICTGLLLQDHECKEQE</sequence>
<evidence type="ECO:0000256" key="3">
    <source>
        <dbReference type="SAM" id="Phobius"/>
    </source>
</evidence>
<keyword evidence="1" id="KW-0479">Metal-binding</keyword>
<keyword evidence="6" id="KW-1185">Reference proteome</keyword>
<dbReference type="Gramene" id="Psat05G0778100-T1">
    <property type="protein sequence ID" value="KAI5413305.1"/>
    <property type="gene ID" value="KIW84_057781"/>
</dbReference>
<comment type="caution">
    <text evidence="5">The sequence shown here is derived from an EMBL/GenBank/DDBJ whole genome shotgun (WGS) entry which is preliminary data.</text>
</comment>
<name>A0A9D4X6V8_PEA</name>
<feature type="transmembrane region" description="Helical" evidence="3">
    <location>
        <begin position="127"/>
        <end position="149"/>
    </location>
</feature>
<dbReference type="PROSITE" id="PS50089">
    <property type="entry name" value="ZF_RING_2"/>
    <property type="match status" value="1"/>
</dbReference>
<feature type="transmembrane region" description="Helical" evidence="3">
    <location>
        <begin position="208"/>
        <end position="227"/>
    </location>
</feature>
<dbReference type="SMART" id="SM00184">
    <property type="entry name" value="RING"/>
    <property type="match status" value="1"/>
</dbReference>
<dbReference type="InterPro" id="IPR013083">
    <property type="entry name" value="Znf_RING/FYVE/PHD"/>
</dbReference>
<dbReference type="GO" id="GO:0016020">
    <property type="term" value="C:membrane"/>
    <property type="evidence" value="ECO:0007669"/>
    <property type="project" value="InterPro"/>
</dbReference>
<dbReference type="CDD" id="cd16448">
    <property type="entry name" value="RING-H2"/>
    <property type="match status" value="1"/>
</dbReference>
<evidence type="ECO:0000256" key="1">
    <source>
        <dbReference type="PROSITE-ProRule" id="PRU00175"/>
    </source>
</evidence>
<feature type="transmembrane region" description="Helical" evidence="3">
    <location>
        <begin position="234"/>
        <end position="256"/>
    </location>
</feature>
<feature type="compositionally biased region" description="Basic and acidic residues" evidence="2">
    <location>
        <begin position="550"/>
        <end position="568"/>
    </location>
</feature>
<dbReference type="InterPro" id="IPR001841">
    <property type="entry name" value="Znf_RING"/>
</dbReference>
<organism evidence="5 6">
    <name type="scientific">Pisum sativum</name>
    <name type="common">Garden pea</name>
    <name type="synonym">Lathyrus oleraceus</name>
    <dbReference type="NCBI Taxonomy" id="3888"/>
    <lineage>
        <taxon>Eukaryota</taxon>
        <taxon>Viridiplantae</taxon>
        <taxon>Streptophyta</taxon>
        <taxon>Embryophyta</taxon>
        <taxon>Tracheophyta</taxon>
        <taxon>Spermatophyta</taxon>
        <taxon>Magnoliopsida</taxon>
        <taxon>eudicotyledons</taxon>
        <taxon>Gunneridae</taxon>
        <taxon>Pentapetalae</taxon>
        <taxon>rosids</taxon>
        <taxon>fabids</taxon>
        <taxon>Fabales</taxon>
        <taxon>Fabaceae</taxon>
        <taxon>Papilionoideae</taxon>
        <taxon>50 kb inversion clade</taxon>
        <taxon>NPAAA clade</taxon>
        <taxon>Hologalegina</taxon>
        <taxon>IRL clade</taxon>
        <taxon>Fabeae</taxon>
        <taxon>Lathyrus</taxon>
    </lineage>
</organism>
<dbReference type="Pfam" id="PF16212">
    <property type="entry name" value="PhoLip_ATPase_C"/>
    <property type="match status" value="1"/>
</dbReference>
<dbReference type="SUPFAM" id="SSF57850">
    <property type="entry name" value="RING/U-box"/>
    <property type="match status" value="1"/>
</dbReference>
<keyword evidence="1" id="KW-0862">Zinc</keyword>
<evidence type="ECO:0000259" key="4">
    <source>
        <dbReference type="PROSITE" id="PS50089"/>
    </source>
</evidence>
<feature type="compositionally biased region" description="Low complexity" evidence="2">
    <location>
        <begin position="517"/>
        <end position="533"/>
    </location>
</feature>
<dbReference type="Gene3D" id="3.40.50.1000">
    <property type="entry name" value="HAD superfamily/HAD-like"/>
    <property type="match status" value="1"/>
</dbReference>
<feature type="transmembrane region" description="Helical" evidence="3">
    <location>
        <begin position="34"/>
        <end position="59"/>
    </location>
</feature>
<accession>A0A9D4X6V8</accession>
<reference evidence="5 6" key="1">
    <citation type="journal article" date="2022" name="Nat. Genet.">
        <title>Improved pea reference genome and pan-genome highlight genomic features and evolutionary characteristics.</title>
        <authorList>
            <person name="Yang T."/>
            <person name="Liu R."/>
            <person name="Luo Y."/>
            <person name="Hu S."/>
            <person name="Wang D."/>
            <person name="Wang C."/>
            <person name="Pandey M.K."/>
            <person name="Ge S."/>
            <person name="Xu Q."/>
            <person name="Li N."/>
            <person name="Li G."/>
            <person name="Huang Y."/>
            <person name="Saxena R.K."/>
            <person name="Ji Y."/>
            <person name="Li M."/>
            <person name="Yan X."/>
            <person name="He Y."/>
            <person name="Liu Y."/>
            <person name="Wang X."/>
            <person name="Xiang C."/>
            <person name="Varshney R.K."/>
            <person name="Ding H."/>
            <person name="Gao S."/>
            <person name="Zong X."/>
        </authorList>
    </citation>
    <scope>NUCLEOTIDE SEQUENCE [LARGE SCALE GENOMIC DNA]</scope>
    <source>
        <strain evidence="5 6">cv. Zhongwan 6</strain>
    </source>
</reference>
<proteinExistence type="predicted"/>
<dbReference type="InterPro" id="IPR032630">
    <property type="entry name" value="P_typ_ATPase_c"/>
</dbReference>
<dbReference type="GO" id="GO:0042910">
    <property type="term" value="F:xenobiotic transmembrane transporter activity"/>
    <property type="evidence" value="ECO:0007669"/>
    <property type="project" value="InterPro"/>
</dbReference>
<feature type="transmembrane region" description="Helical" evidence="3">
    <location>
        <begin position="335"/>
        <end position="359"/>
    </location>
</feature>
<dbReference type="PROSITE" id="PS51257">
    <property type="entry name" value="PROKAR_LIPOPROTEIN"/>
    <property type="match status" value="1"/>
</dbReference>
<feature type="transmembrane region" description="Helical" evidence="3">
    <location>
        <begin position="178"/>
        <end position="202"/>
    </location>
</feature>